<protein>
    <submittedName>
        <fullName evidence="1">Uncharacterized protein</fullName>
    </submittedName>
</protein>
<evidence type="ECO:0000313" key="2">
    <source>
        <dbReference type="Proteomes" id="UP000799755"/>
    </source>
</evidence>
<accession>A0ACB6Q8F0</accession>
<sequence>MDSYNPDMEIDSVETQLPVTRPAPSRRNTDKPPKLRSSCDICANAKVKCDRERPVCQRCINSGMRCNYSVSRRMGKPPRKDANGNPMPKKSDAKNAERRSSTLSTPERDSKQSLLDEQQLGEIPDPLQDTAFENSLLNFDHTPALPWHDLNFMSDPNNFGSNDSFLSSSALLALESSMNFMDSWGSVDQGNDLTRVSSSSETFSDAELKGFTYPAEPSPSPSPSTTRGLGQARYPHHPQHPVHGRKESCSNLASTTLQSLHLPQNFCQSNPTSAPSGPTPASIDQVLATNRKAIQVFNQLLQCPCSSNSGLVLALSLIILKILSCYSAIGRSTTSRTTSTGSVMSDPTSGTSTPWEDREMVMDIPISMGAYQIDAEDEQHLKLQLVINELRKVSKLIDAFAGRYCRGAPGGDGIYGALEKFLKAELKTASKELNTALRNSEDM</sequence>
<evidence type="ECO:0000313" key="1">
    <source>
        <dbReference type="EMBL" id="KAF2463142.1"/>
    </source>
</evidence>
<dbReference type="Proteomes" id="UP000799755">
    <property type="component" value="Unassembled WGS sequence"/>
</dbReference>
<name>A0ACB6Q8F0_9PLEO</name>
<reference evidence="1" key="1">
    <citation type="journal article" date="2020" name="Stud. Mycol.">
        <title>101 Dothideomycetes genomes: a test case for predicting lifestyles and emergence of pathogens.</title>
        <authorList>
            <person name="Haridas S."/>
            <person name="Albert R."/>
            <person name="Binder M."/>
            <person name="Bloem J."/>
            <person name="Labutti K."/>
            <person name="Salamov A."/>
            <person name="Andreopoulos B."/>
            <person name="Baker S."/>
            <person name="Barry K."/>
            <person name="Bills G."/>
            <person name="Bluhm B."/>
            <person name="Cannon C."/>
            <person name="Castanera R."/>
            <person name="Culley D."/>
            <person name="Daum C."/>
            <person name="Ezra D."/>
            <person name="Gonzalez J."/>
            <person name="Henrissat B."/>
            <person name="Kuo A."/>
            <person name="Liang C."/>
            <person name="Lipzen A."/>
            <person name="Lutzoni F."/>
            <person name="Magnuson J."/>
            <person name="Mondo S."/>
            <person name="Nolan M."/>
            <person name="Ohm R."/>
            <person name="Pangilinan J."/>
            <person name="Park H.-J."/>
            <person name="Ramirez L."/>
            <person name="Alfaro M."/>
            <person name="Sun H."/>
            <person name="Tritt A."/>
            <person name="Yoshinaga Y."/>
            <person name="Zwiers L.-H."/>
            <person name="Turgeon B."/>
            <person name="Goodwin S."/>
            <person name="Spatafora J."/>
            <person name="Crous P."/>
            <person name="Grigoriev I."/>
        </authorList>
    </citation>
    <scope>NUCLEOTIDE SEQUENCE</scope>
    <source>
        <strain evidence="1">ATCC 200398</strain>
    </source>
</reference>
<comment type="caution">
    <text evidence="1">The sequence shown here is derived from an EMBL/GenBank/DDBJ whole genome shotgun (WGS) entry which is preliminary data.</text>
</comment>
<organism evidence="1 2">
    <name type="scientific">Lindgomyces ingoldianus</name>
    <dbReference type="NCBI Taxonomy" id="673940"/>
    <lineage>
        <taxon>Eukaryota</taxon>
        <taxon>Fungi</taxon>
        <taxon>Dikarya</taxon>
        <taxon>Ascomycota</taxon>
        <taxon>Pezizomycotina</taxon>
        <taxon>Dothideomycetes</taxon>
        <taxon>Pleosporomycetidae</taxon>
        <taxon>Pleosporales</taxon>
        <taxon>Lindgomycetaceae</taxon>
        <taxon>Lindgomyces</taxon>
    </lineage>
</organism>
<gene>
    <name evidence="1" type="ORF">BDR25DRAFT_384889</name>
</gene>
<dbReference type="EMBL" id="MU003553">
    <property type="protein sequence ID" value="KAF2463142.1"/>
    <property type="molecule type" value="Genomic_DNA"/>
</dbReference>
<keyword evidence="2" id="KW-1185">Reference proteome</keyword>
<proteinExistence type="predicted"/>